<dbReference type="Gene3D" id="3.40.630.30">
    <property type="match status" value="1"/>
</dbReference>
<gene>
    <name evidence="2" type="ORF">N7U62_16245</name>
</gene>
<dbReference type="GO" id="GO:0016746">
    <property type="term" value="F:acyltransferase activity"/>
    <property type="evidence" value="ECO:0007669"/>
    <property type="project" value="UniProtKB-KW"/>
</dbReference>
<evidence type="ECO:0000259" key="1">
    <source>
        <dbReference type="PROSITE" id="PS51186"/>
    </source>
</evidence>
<evidence type="ECO:0000313" key="3">
    <source>
        <dbReference type="Proteomes" id="UP001300692"/>
    </source>
</evidence>
<reference evidence="2 3" key="1">
    <citation type="submission" date="2022-10" db="EMBL/GenBank/DDBJ databases">
        <title>Comparative genomics and taxonomic characterization of three novel marine species of genus Reichenbachiella exhibiting antioxidant and polysaccharide degradation activities.</title>
        <authorList>
            <person name="Muhammad N."/>
            <person name="Lee Y.-J."/>
            <person name="Ko J."/>
            <person name="Kim S.-G."/>
        </authorList>
    </citation>
    <scope>NUCLEOTIDE SEQUENCE [LARGE SCALE GENOMIC DNA]</scope>
    <source>
        <strain evidence="2 3">ABR2-5</strain>
    </source>
</reference>
<feature type="domain" description="N-acetyltransferase" evidence="1">
    <location>
        <begin position="6"/>
        <end position="145"/>
    </location>
</feature>
<dbReference type="RefSeq" id="WP_264139070.1">
    <property type="nucleotide sequence ID" value="NZ_JAOYOD010000001.1"/>
</dbReference>
<keyword evidence="2" id="KW-0808">Transferase</keyword>
<dbReference type="Proteomes" id="UP001300692">
    <property type="component" value="Unassembled WGS sequence"/>
</dbReference>
<dbReference type="SUPFAM" id="SSF55729">
    <property type="entry name" value="Acyl-CoA N-acyltransferases (Nat)"/>
    <property type="match status" value="1"/>
</dbReference>
<comment type="caution">
    <text evidence="2">The sequence shown here is derived from an EMBL/GenBank/DDBJ whole genome shotgun (WGS) entry which is preliminary data.</text>
</comment>
<accession>A0ABT3CXH6</accession>
<dbReference type="CDD" id="cd04301">
    <property type="entry name" value="NAT_SF"/>
    <property type="match status" value="1"/>
</dbReference>
<dbReference type="EMBL" id="JAOYOD010000001">
    <property type="protein sequence ID" value="MCV9388234.1"/>
    <property type="molecule type" value="Genomic_DNA"/>
</dbReference>
<proteinExistence type="predicted"/>
<sequence>MRIEKKTFDELSTRELYALLKLRVDVFVVEQNCPYPELGDTDEVAMHFLGYEGEQLAAYLRTYERTPGEYGIGRIVTQMNHRGKGLAAELIRLAMGYIKSLPGAKRIVVQAQSHLVDYYSGFGFSVCSEEYLEDDIPHTDLDLNL</sequence>
<protein>
    <submittedName>
        <fullName evidence="2">GNAT family N-acetyltransferase</fullName>
        <ecNumber evidence="2">2.3.1.-</ecNumber>
    </submittedName>
</protein>
<dbReference type="Pfam" id="PF13673">
    <property type="entry name" value="Acetyltransf_10"/>
    <property type="match status" value="1"/>
</dbReference>
<organism evidence="2 3">
    <name type="scientific">Reichenbachiella ulvae</name>
    <dbReference type="NCBI Taxonomy" id="2980104"/>
    <lineage>
        <taxon>Bacteria</taxon>
        <taxon>Pseudomonadati</taxon>
        <taxon>Bacteroidota</taxon>
        <taxon>Cytophagia</taxon>
        <taxon>Cytophagales</taxon>
        <taxon>Reichenbachiellaceae</taxon>
        <taxon>Reichenbachiella</taxon>
    </lineage>
</organism>
<dbReference type="InterPro" id="IPR016181">
    <property type="entry name" value="Acyl_CoA_acyltransferase"/>
</dbReference>
<name>A0ABT3CXH6_9BACT</name>
<evidence type="ECO:0000313" key="2">
    <source>
        <dbReference type="EMBL" id="MCV9388234.1"/>
    </source>
</evidence>
<keyword evidence="2" id="KW-0012">Acyltransferase</keyword>
<keyword evidence="3" id="KW-1185">Reference proteome</keyword>
<dbReference type="InterPro" id="IPR000182">
    <property type="entry name" value="GNAT_dom"/>
</dbReference>
<dbReference type="EC" id="2.3.1.-" evidence="2"/>
<dbReference type="PROSITE" id="PS51186">
    <property type="entry name" value="GNAT"/>
    <property type="match status" value="1"/>
</dbReference>